<dbReference type="PaxDb" id="3635-A0A1U8NNV4"/>
<accession>A0A1U8NNV4</accession>
<dbReference type="SMR" id="A0A1U8NNV4"/>
<gene>
    <name evidence="2" type="primary">LOC107949477</name>
</gene>
<dbReference type="KEGG" id="ghi:107949477"/>
<reference evidence="2" key="2">
    <citation type="submission" date="2025-08" db="UniProtKB">
        <authorList>
            <consortium name="RefSeq"/>
        </authorList>
    </citation>
    <scope>IDENTIFICATION</scope>
</reference>
<organism evidence="1 2">
    <name type="scientific">Gossypium hirsutum</name>
    <name type="common">Upland cotton</name>
    <name type="synonym">Gossypium mexicanum</name>
    <dbReference type="NCBI Taxonomy" id="3635"/>
    <lineage>
        <taxon>Eukaryota</taxon>
        <taxon>Viridiplantae</taxon>
        <taxon>Streptophyta</taxon>
        <taxon>Embryophyta</taxon>
        <taxon>Tracheophyta</taxon>
        <taxon>Spermatophyta</taxon>
        <taxon>Magnoliopsida</taxon>
        <taxon>eudicotyledons</taxon>
        <taxon>Gunneridae</taxon>
        <taxon>Pentapetalae</taxon>
        <taxon>rosids</taxon>
        <taxon>malvids</taxon>
        <taxon>Malvales</taxon>
        <taxon>Malvaceae</taxon>
        <taxon>Malvoideae</taxon>
        <taxon>Gossypium</taxon>
    </lineage>
</organism>
<dbReference type="Proteomes" id="UP000818029">
    <property type="component" value="Chromosome D03"/>
</dbReference>
<keyword evidence="1" id="KW-1185">Reference proteome</keyword>
<name>A0A1U8NNV4_GOSHI</name>
<protein>
    <submittedName>
        <fullName evidence="2">Uncharacterized protein</fullName>
    </submittedName>
</protein>
<evidence type="ECO:0000313" key="2">
    <source>
        <dbReference type="RefSeq" id="XP_016739619.1"/>
    </source>
</evidence>
<dbReference type="OrthoDB" id="1920930at2759"/>
<dbReference type="GeneID" id="107949477"/>
<evidence type="ECO:0000313" key="1">
    <source>
        <dbReference type="Proteomes" id="UP000818029"/>
    </source>
</evidence>
<dbReference type="RefSeq" id="XP_016739619.1">
    <property type="nucleotide sequence ID" value="XM_016884130.1"/>
</dbReference>
<reference evidence="1" key="1">
    <citation type="journal article" date="2020" name="Nat. Genet.">
        <title>Genomic diversifications of five Gossypium allopolyploid species and their impact on cotton improvement.</title>
        <authorList>
            <person name="Chen Z.J."/>
            <person name="Sreedasyam A."/>
            <person name="Ando A."/>
            <person name="Song Q."/>
            <person name="De Santiago L.M."/>
            <person name="Hulse-Kemp A.M."/>
            <person name="Ding M."/>
            <person name="Ye W."/>
            <person name="Kirkbride R.C."/>
            <person name="Jenkins J."/>
            <person name="Plott C."/>
            <person name="Lovell J."/>
            <person name="Lin Y.M."/>
            <person name="Vaughn R."/>
            <person name="Liu B."/>
            <person name="Simpson S."/>
            <person name="Scheffler B.E."/>
            <person name="Wen L."/>
            <person name="Saski C.A."/>
            <person name="Grover C.E."/>
            <person name="Hu G."/>
            <person name="Conover J.L."/>
            <person name="Carlson J.W."/>
            <person name="Shu S."/>
            <person name="Boston L.B."/>
            <person name="Williams M."/>
            <person name="Peterson D.G."/>
            <person name="McGee K."/>
            <person name="Jones D.C."/>
            <person name="Wendel J.F."/>
            <person name="Stelly D.M."/>
            <person name="Grimwood J."/>
            <person name="Schmutz J."/>
        </authorList>
    </citation>
    <scope>NUCLEOTIDE SEQUENCE [LARGE SCALE GENOMIC DNA]</scope>
    <source>
        <strain evidence="1">cv. TM-1</strain>
    </source>
</reference>
<dbReference type="AlphaFoldDB" id="A0A1U8NNV4"/>
<dbReference type="Pfam" id="PF14223">
    <property type="entry name" value="Retrotran_gag_2"/>
    <property type="match status" value="1"/>
</dbReference>
<proteinExistence type="predicted"/>
<sequence>MAPTPLLNMLTKNKLNENSYKKWKRNLITVLSNEKLKTVLDNQCLPTTQAEARKRWKKSDEIGRCYMRASMTSTLYKQLESCKTAKAILDKLEDMFEGQAILARSFAITSLMNAQQNPNTLVKDHMTTLTGYFVEVAEMRPI</sequence>